<sequence>MCAALSAAQANDVCIVCEEPLASYRCVLEQPSSKVKLGEKLAREVCSKVLARQGEHGICQMVKLNDGDTCKGPERTVTLTDYQRVMSGDDTSTYEVGALEIARRNVHGTWRCVTSLFKDC</sequence>
<organism evidence="1 2">
    <name type="scientific">Hyphomicrobium sulfonivorans</name>
    <dbReference type="NCBI Taxonomy" id="121290"/>
    <lineage>
        <taxon>Bacteria</taxon>
        <taxon>Pseudomonadati</taxon>
        <taxon>Pseudomonadota</taxon>
        <taxon>Alphaproteobacteria</taxon>
        <taxon>Hyphomicrobiales</taxon>
        <taxon>Hyphomicrobiaceae</taxon>
        <taxon>Hyphomicrobium</taxon>
    </lineage>
</organism>
<name>A0A109BI09_HYPSL</name>
<proteinExistence type="predicted"/>
<keyword evidence="2" id="KW-1185">Reference proteome</keyword>
<dbReference type="AlphaFoldDB" id="A0A109BI09"/>
<protein>
    <submittedName>
        <fullName evidence="1">Uncharacterized protein</fullName>
    </submittedName>
</protein>
<dbReference type="Proteomes" id="UP000059074">
    <property type="component" value="Unassembled WGS sequence"/>
</dbReference>
<dbReference type="STRING" id="121290.APY04_1619"/>
<comment type="caution">
    <text evidence="1">The sequence shown here is derived from an EMBL/GenBank/DDBJ whole genome shotgun (WGS) entry which is preliminary data.</text>
</comment>
<evidence type="ECO:0000313" key="1">
    <source>
        <dbReference type="EMBL" id="KWT69188.1"/>
    </source>
</evidence>
<gene>
    <name evidence="1" type="ORF">APY04_1619</name>
</gene>
<accession>A0A109BI09</accession>
<dbReference type="PATRIC" id="fig|121290.4.peg.109"/>
<evidence type="ECO:0000313" key="2">
    <source>
        <dbReference type="Proteomes" id="UP000059074"/>
    </source>
</evidence>
<reference evidence="1 2" key="1">
    <citation type="submission" date="2015-10" db="EMBL/GenBank/DDBJ databases">
        <title>Transcriptomic analysis of a linuron degrading triple-species bacterial consortium.</title>
        <authorList>
            <person name="Albers P."/>
        </authorList>
    </citation>
    <scope>NUCLEOTIDE SEQUENCE [LARGE SCALE GENOMIC DNA]</scope>
    <source>
        <strain evidence="1 2">WDL6</strain>
    </source>
</reference>
<dbReference type="EMBL" id="LMTR01000047">
    <property type="protein sequence ID" value="KWT69188.1"/>
    <property type="molecule type" value="Genomic_DNA"/>
</dbReference>